<evidence type="ECO:0000313" key="2">
    <source>
        <dbReference type="Proteomes" id="UP001595630"/>
    </source>
</evidence>
<name>A0ABV7T6W5_9GAMM</name>
<organism evidence="1 2">
    <name type="scientific">Stutzerimonas tarimensis</name>
    <dbReference type="NCBI Taxonomy" id="1507735"/>
    <lineage>
        <taxon>Bacteria</taxon>
        <taxon>Pseudomonadati</taxon>
        <taxon>Pseudomonadota</taxon>
        <taxon>Gammaproteobacteria</taxon>
        <taxon>Pseudomonadales</taxon>
        <taxon>Pseudomonadaceae</taxon>
        <taxon>Stutzerimonas</taxon>
    </lineage>
</organism>
<reference evidence="2" key="1">
    <citation type="journal article" date="2019" name="Int. J. Syst. Evol. Microbiol.">
        <title>The Global Catalogue of Microorganisms (GCM) 10K type strain sequencing project: providing services to taxonomists for standard genome sequencing and annotation.</title>
        <authorList>
            <consortium name="The Broad Institute Genomics Platform"/>
            <consortium name="The Broad Institute Genome Sequencing Center for Infectious Disease"/>
            <person name="Wu L."/>
            <person name="Ma J."/>
        </authorList>
    </citation>
    <scope>NUCLEOTIDE SEQUENCE [LARGE SCALE GENOMIC DNA]</scope>
    <source>
        <strain evidence="2">KCTC 42447</strain>
    </source>
</reference>
<accession>A0ABV7T6W5</accession>
<gene>
    <name evidence="1" type="ORF">ACFOMF_14370</name>
</gene>
<evidence type="ECO:0000313" key="1">
    <source>
        <dbReference type="EMBL" id="MFC3608965.1"/>
    </source>
</evidence>
<dbReference type="EMBL" id="JBHRXZ010000024">
    <property type="protein sequence ID" value="MFC3608965.1"/>
    <property type="molecule type" value="Genomic_DNA"/>
</dbReference>
<dbReference type="InterPro" id="IPR052572">
    <property type="entry name" value="UPF0153_domain"/>
</dbReference>
<comment type="caution">
    <text evidence="1">The sequence shown here is derived from an EMBL/GenBank/DDBJ whole genome shotgun (WGS) entry which is preliminary data.</text>
</comment>
<dbReference type="PANTHER" id="PTHR36931:SF1">
    <property type="entry name" value="UPF0153 PROTEIN YEIW"/>
    <property type="match status" value="1"/>
</dbReference>
<dbReference type="RefSeq" id="WP_386366071.1">
    <property type="nucleotide sequence ID" value="NZ_JBHRXZ010000024.1"/>
</dbReference>
<keyword evidence="2" id="KW-1185">Reference proteome</keyword>
<dbReference type="Pfam" id="PF03692">
    <property type="entry name" value="CxxCxxCC"/>
    <property type="match status" value="1"/>
</dbReference>
<dbReference type="InterPro" id="IPR005358">
    <property type="entry name" value="Puta_zinc/iron-chelating_dom"/>
</dbReference>
<sequence length="83" mass="8725">MDCRLGCGACCIAPSISSPLPGLPLGKAAGVRCRHLTEASLCALFDSPERPQVCHAFKADALVCGSSHDEAMQILVRLEQETA</sequence>
<proteinExistence type="predicted"/>
<dbReference type="PANTHER" id="PTHR36931">
    <property type="entry name" value="UPF0153 PROTEIN YEIW"/>
    <property type="match status" value="1"/>
</dbReference>
<dbReference type="Proteomes" id="UP001595630">
    <property type="component" value="Unassembled WGS sequence"/>
</dbReference>
<protein>
    <submittedName>
        <fullName evidence="1">YkgJ family cysteine cluster protein</fullName>
    </submittedName>
</protein>